<organism evidence="4 5">
    <name type="scientific">Mangrovibacterium diazotrophicum</name>
    <dbReference type="NCBI Taxonomy" id="1261403"/>
    <lineage>
        <taxon>Bacteria</taxon>
        <taxon>Pseudomonadati</taxon>
        <taxon>Bacteroidota</taxon>
        <taxon>Bacteroidia</taxon>
        <taxon>Marinilabiliales</taxon>
        <taxon>Prolixibacteraceae</taxon>
        <taxon>Mangrovibacterium</taxon>
    </lineage>
</organism>
<reference evidence="4 5" key="1">
    <citation type="submission" date="2018-09" db="EMBL/GenBank/DDBJ databases">
        <title>Genomic Encyclopedia of Archaeal and Bacterial Type Strains, Phase II (KMG-II): from individual species to whole genera.</title>
        <authorList>
            <person name="Goeker M."/>
        </authorList>
    </citation>
    <scope>NUCLEOTIDE SEQUENCE [LARGE SCALE GENOMIC DNA]</scope>
    <source>
        <strain evidence="4 5">DSM 27148</strain>
    </source>
</reference>
<evidence type="ECO:0000313" key="5">
    <source>
        <dbReference type="Proteomes" id="UP000283387"/>
    </source>
</evidence>
<feature type="domain" description="DUF4957" evidence="1">
    <location>
        <begin position="203"/>
        <end position="348"/>
    </location>
</feature>
<evidence type="ECO:0000259" key="3">
    <source>
        <dbReference type="Pfam" id="PF17161"/>
    </source>
</evidence>
<sequence>MNDNSFRSPFFEKRKSLKLIFSHWSGSSRFATMKMGILYLVAVLLSLNSCVKGYDDDWTFTSGVTGVTLESPAAETIQFNPSADGETVDIEWPVVYGAGGYQFSLYIVDDAENPVVVGVEGEIIDGCTATRDLSEDTKYLVVLKTLGNEKYDNAEATSSTEANFSTLLEATVIPGGTDLTEYFSENPIVDAGEELGYELEAGGMYTVSGEIDLGTAFLTLRGDKIDRPTVTMNAGFKAEGGGTKFKFINFECANLPTDGMFYGFNDIPDGAELVNNALMVTNPIVFQSCRFNELPAPLFWDNGLTYAVQTLLIKDCVVEMTDNGRFLRSSSTSGYLKDLKIENSTVYKNNTGTDLCMQFSTSQKAESFGWATASFSYSNCTFYGFDKLHNSNRYTYGWVFTTVENCLFLDQLRDQTARYILPGNRVYSSSSITFDNNTYWREGAVENYGSYDKSGTTLDEDPMCADPANGDFTVGNSNTIAAGIGDPRWLSAQ</sequence>
<dbReference type="SUPFAM" id="SSF51126">
    <property type="entry name" value="Pectin lyase-like"/>
    <property type="match status" value="1"/>
</dbReference>
<dbReference type="InterPro" id="IPR032530">
    <property type="entry name" value="DUF4957"/>
</dbReference>
<dbReference type="AlphaFoldDB" id="A0A419W4A2"/>
<dbReference type="RefSeq" id="WP_120271701.1">
    <property type="nucleotide sequence ID" value="NZ_RAPN01000001.1"/>
</dbReference>
<name>A0A419W4A2_9BACT</name>
<keyword evidence="5" id="KW-1185">Reference proteome</keyword>
<evidence type="ECO:0000259" key="1">
    <source>
        <dbReference type="Pfam" id="PF16318"/>
    </source>
</evidence>
<dbReference type="OrthoDB" id="1023740at2"/>
<dbReference type="InterPro" id="IPR032155">
    <property type="entry name" value="DUF4992"/>
</dbReference>
<accession>A0A419W4A2</accession>
<dbReference type="Pfam" id="PF16318">
    <property type="entry name" value="DUF4957"/>
    <property type="match status" value="1"/>
</dbReference>
<protein>
    <submittedName>
        <fullName evidence="4">Uncharacterized protein DUF5123</fullName>
    </submittedName>
</protein>
<dbReference type="Pfam" id="PF17161">
    <property type="entry name" value="DUF5123"/>
    <property type="match status" value="1"/>
</dbReference>
<feature type="domain" description="DUF4992" evidence="2">
    <location>
        <begin position="33"/>
        <end position="202"/>
    </location>
</feature>
<gene>
    <name evidence="4" type="ORF">BC643_0615</name>
</gene>
<dbReference type="Pfam" id="PF16383">
    <property type="entry name" value="DUF4992"/>
    <property type="match status" value="1"/>
</dbReference>
<dbReference type="EMBL" id="RAPN01000001">
    <property type="protein sequence ID" value="RKD90279.1"/>
    <property type="molecule type" value="Genomic_DNA"/>
</dbReference>
<evidence type="ECO:0000313" key="4">
    <source>
        <dbReference type="EMBL" id="RKD90279.1"/>
    </source>
</evidence>
<comment type="caution">
    <text evidence="4">The sequence shown here is derived from an EMBL/GenBank/DDBJ whole genome shotgun (WGS) entry which is preliminary data.</text>
</comment>
<dbReference type="InterPro" id="IPR011050">
    <property type="entry name" value="Pectin_lyase_fold/virulence"/>
</dbReference>
<dbReference type="InterPro" id="IPR033427">
    <property type="entry name" value="DUF5123"/>
</dbReference>
<proteinExistence type="predicted"/>
<feature type="domain" description="DUF5123" evidence="3">
    <location>
        <begin position="377"/>
        <end position="489"/>
    </location>
</feature>
<evidence type="ECO:0000259" key="2">
    <source>
        <dbReference type="Pfam" id="PF16383"/>
    </source>
</evidence>
<dbReference type="Proteomes" id="UP000283387">
    <property type="component" value="Unassembled WGS sequence"/>
</dbReference>